<dbReference type="InterPro" id="IPR027417">
    <property type="entry name" value="P-loop_NTPase"/>
</dbReference>
<keyword evidence="15" id="KW-1185">Reference proteome</keyword>
<dbReference type="Gene3D" id="3.40.50.300">
    <property type="entry name" value="P-loop containing nucleotide triphosphate hydrolases"/>
    <property type="match status" value="1"/>
</dbReference>
<feature type="compositionally biased region" description="Basic and acidic residues" evidence="12">
    <location>
        <begin position="137"/>
        <end position="160"/>
    </location>
</feature>
<keyword evidence="6 9" id="KW-0694">RNA-binding</keyword>
<evidence type="ECO:0000256" key="5">
    <source>
        <dbReference type="ARBA" id="ARBA00022840"/>
    </source>
</evidence>
<dbReference type="SMR" id="A0A0J6VA87"/>
<dbReference type="GO" id="GO:0006353">
    <property type="term" value="P:DNA-templated transcription termination"/>
    <property type="evidence" value="ECO:0007669"/>
    <property type="project" value="UniProtKB-UniRule"/>
</dbReference>
<evidence type="ECO:0000313" key="14">
    <source>
        <dbReference type="EMBL" id="KMO67099.1"/>
    </source>
</evidence>
<protein>
    <recommendedName>
        <fullName evidence="9 10">Transcription termination factor Rho</fullName>
        <ecNumber evidence="9 10">3.6.4.-</ecNumber>
    </recommendedName>
    <alternativeName>
        <fullName evidence="9">ATP-dependent helicase Rho</fullName>
    </alternativeName>
</protein>
<dbReference type="InterPro" id="IPR041703">
    <property type="entry name" value="Rho_factor_ATP-bd"/>
</dbReference>
<keyword evidence="4 9" id="KW-0347">Helicase</keyword>
<dbReference type="PROSITE" id="PS51856">
    <property type="entry name" value="RHO_RNA_BD"/>
    <property type="match status" value="1"/>
</dbReference>
<dbReference type="CDD" id="cd01128">
    <property type="entry name" value="rho_factor_C"/>
    <property type="match status" value="1"/>
</dbReference>
<dbReference type="SMART" id="SM00357">
    <property type="entry name" value="CSP"/>
    <property type="match status" value="1"/>
</dbReference>
<dbReference type="Pfam" id="PF07498">
    <property type="entry name" value="Rho_N"/>
    <property type="match status" value="1"/>
</dbReference>
<evidence type="ECO:0000313" key="15">
    <source>
        <dbReference type="Proteomes" id="UP000036513"/>
    </source>
</evidence>
<feature type="compositionally biased region" description="Basic and acidic residues" evidence="12">
    <location>
        <begin position="169"/>
        <end position="183"/>
    </location>
</feature>
<comment type="function">
    <text evidence="9">Facilitates transcription termination by a mechanism that involves Rho binding to the nascent RNA, activation of Rho's RNA-dependent ATPase activity, and release of the mRNA from the DNA template.</text>
</comment>
<dbReference type="SUPFAM" id="SSF50249">
    <property type="entry name" value="Nucleic acid-binding proteins"/>
    <property type="match status" value="1"/>
</dbReference>
<dbReference type="Pfam" id="PF07497">
    <property type="entry name" value="Rho_RNA_bind"/>
    <property type="match status" value="1"/>
</dbReference>
<dbReference type="Gene3D" id="1.10.720.10">
    <property type="match status" value="1"/>
</dbReference>
<evidence type="ECO:0000256" key="1">
    <source>
        <dbReference type="ARBA" id="ARBA00022472"/>
    </source>
</evidence>
<evidence type="ECO:0000256" key="4">
    <source>
        <dbReference type="ARBA" id="ARBA00022806"/>
    </source>
</evidence>
<dbReference type="EC" id="3.6.4.-" evidence="9 10"/>
<dbReference type="GO" id="GO:0008186">
    <property type="term" value="F:ATP-dependent activity, acting on RNA"/>
    <property type="evidence" value="ECO:0007669"/>
    <property type="project" value="UniProtKB-UniRule"/>
</dbReference>
<feature type="region of interest" description="Disordered" evidence="12">
    <location>
        <begin position="72"/>
        <end position="283"/>
    </location>
</feature>
<feature type="compositionally biased region" description="Low complexity" evidence="12">
    <location>
        <begin position="19"/>
        <end position="37"/>
    </location>
</feature>
<dbReference type="STRING" id="37916.MCHLDSM_06347"/>
<feature type="compositionally biased region" description="Low complexity" evidence="12">
    <location>
        <begin position="83"/>
        <end position="105"/>
    </location>
</feature>
<feature type="compositionally biased region" description="Basic residues" evidence="12">
    <location>
        <begin position="253"/>
        <end position="266"/>
    </location>
</feature>
<feature type="region of interest" description="Disordered" evidence="12">
    <location>
        <begin position="1"/>
        <end position="37"/>
    </location>
</feature>
<keyword evidence="7 9" id="KW-0805">Transcription regulation</keyword>
<organism evidence="14 15">
    <name type="scientific">Mycolicibacterium chlorophenolicum</name>
    <dbReference type="NCBI Taxonomy" id="37916"/>
    <lineage>
        <taxon>Bacteria</taxon>
        <taxon>Bacillati</taxon>
        <taxon>Actinomycetota</taxon>
        <taxon>Actinomycetes</taxon>
        <taxon>Mycobacteriales</taxon>
        <taxon>Mycobacteriaceae</taxon>
        <taxon>Mycolicibacterium</taxon>
    </lineage>
</organism>
<dbReference type="GO" id="GO:0005524">
    <property type="term" value="F:ATP binding"/>
    <property type="evidence" value="ECO:0007669"/>
    <property type="project" value="UniProtKB-UniRule"/>
</dbReference>
<comment type="subunit">
    <text evidence="9">Homohexamer. The homohexamer assembles into an open ring structure.</text>
</comment>
<keyword evidence="8 9" id="KW-0804">Transcription</keyword>
<evidence type="ECO:0000256" key="10">
    <source>
        <dbReference type="NCBIfam" id="TIGR00767"/>
    </source>
</evidence>
<dbReference type="InterPro" id="IPR012340">
    <property type="entry name" value="NA-bd_OB-fold"/>
</dbReference>
<gene>
    <name evidence="9" type="primary">rho</name>
    <name evidence="14" type="ORF">MCHLDSM_06347</name>
</gene>
<dbReference type="Gene3D" id="2.40.50.140">
    <property type="entry name" value="Nucleic acid-binding proteins"/>
    <property type="match status" value="1"/>
</dbReference>
<keyword evidence="5 9" id="KW-0067">ATP-binding</keyword>
<reference evidence="14 15" key="1">
    <citation type="journal article" date="2015" name="Genome Biol. Evol.">
        <title>Characterization of Three Mycobacterium spp. with Potential Use in Bioremediation by Genome Sequencing and Comparative Genomics.</title>
        <authorList>
            <person name="Das S."/>
            <person name="Pettersson B.M."/>
            <person name="Behra P.R."/>
            <person name="Ramesh M."/>
            <person name="Dasgupta S."/>
            <person name="Bhattacharya A."/>
            <person name="Kirsebom L.A."/>
        </authorList>
    </citation>
    <scope>NUCLEOTIDE SEQUENCE [LARGE SCALE GENOMIC DNA]</scope>
    <source>
        <strain evidence="14 15">DSM 43826</strain>
    </source>
</reference>
<dbReference type="HAMAP" id="MF_01884">
    <property type="entry name" value="Rho"/>
    <property type="match status" value="1"/>
</dbReference>
<proteinExistence type="inferred from homology"/>
<feature type="domain" description="Rho RNA-BD" evidence="13">
    <location>
        <begin position="287"/>
        <end position="367"/>
    </location>
</feature>
<dbReference type="InterPro" id="IPR000194">
    <property type="entry name" value="ATPase_F1/V1/A1_a/bsu_nucl-bd"/>
</dbReference>
<evidence type="ECO:0000256" key="12">
    <source>
        <dbReference type="SAM" id="MobiDB-lite"/>
    </source>
</evidence>
<feature type="binding site" evidence="9">
    <location>
        <position position="453"/>
    </location>
    <ligand>
        <name>ATP</name>
        <dbReference type="ChEBI" id="CHEBI:30616"/>
    </ligand>
</feature>
<keyword evidence="2 9" id="KW-0547">Nucleotide-binding</keyword>
<comment type="caution">
    <text evidence="14">The sequence shown here is derived from an EMBL/GenBank/DDBJ whole genome shotgun (WGS) entry which is preliminary data.</text>
</comment>
<dbReference type="NCBIfam" id="NF006886">
    <property type="entry name" value="PRK09376.1"/>
    <property type="match status" value="1"/>
</dbReference>
<dbReference type="GO" id="GO:0003723">
    <property type="term" value="F:RNA binding"/>
    <property type="evidence" value="ECO:0007669"/>
    <property type="project" value="UniProtKB-UniRule"/>
</dbReference>
<evidence type="ECO:0000256" key="6">
    <source>
        <dbReference type="ARBA" id="ARBA00022884"/>
    </source>
</evidence>
<name>A0A0J6VA87_9MYCO</name>
<dbReference type="InterPro" id="IPR011129">
    <property type="entry name" value="CSD"/>
</dbReference>
<comment type="similarity">
    <text evidence="9 11">Belongs to the Rho family.</text>
</comment>
<comment type="caution">
    <text evidence="9">Lacks conserved residue(s) required for the propagation of feature annotation.</text>
</comment>
<dbReference type="InterPro" id="IPR036269">
    <property type="entry name" value="Rho_N_sf"/>
</dbReference>
<accession>A0A0J6VA87</accession>
<dbReference type="InterPro" id="IPR011112">
    <property type="entry name" value="Rho-like_N"/>
</dbReference>
<dbReference type="NCBIfam" id="TIGR00767">
    <property type="entry name" value="rho"/>
    <property type="match status" value="1"/>
</dbReference>
<dbReference type="InterPro" id="IPR004665">
    <property type="entry name" value="Term_rho"/>
</dbReference>
<dbReference type="SUPFAM" id="SSF52540">
    <property type="entry name" value="P-loop containing nucleoside triphosphate hydrolases"/>
    <property type="match status" value="1"/>
</dbReference>
<feature type="binding site" evidence="9">
    <location>
        <begin position="410"/>
        <end position="415"/>
    </location>
    <ligand>
        <name>ATP</name>
        <dbReference type="ChEBI" id="CHEBI:30616"/>
    </ligand>
</feature>
<feature type="binding site" evidence="9">
    <location>
        <begin position="422"/>
        <end position="427"/>
    </location>
    <ligand>
        <name>ATP</name>
        <dbReference type="ChEBI" id="CHEBI:30616"/>
    </ligand>
</feature>
<evidence type="ECO:0000256" key="11">
    <source>
        <dbReference type="PROSITE-ProRule" id="PRU01203"/>
    </source>
</evidence>
<dbReference type="InterPro" id="IPR011113">
    <property type="entry name" value="Rho_RNA-bd"/>
</dbReference>
<dbReference type="PATRIC" id="fig|37916.4.peg.6365"/>
<dbReference type="GO" id="GO:0016787">
    <property type="term" value="F:hydrolase activity"/>
    <property type="evidence" value="ECO:0007669"/>
    <property type="project" value="UniProtKB-KW"/>
</dbReference>
<evidence type="ECO:0000256" key="8">
    <source>
        <dbReference type="ARBA" id="ARBA00023163"/>
    </source>
</evidence>
<evidence type="ECO:0000256" key="7">
    <source>
        <dbReference type="ARBA" id="ARBA00023015"/>
    </source>
</evidence>
<dbReference type="AlphaFoldDB" id="A0A0J6VA87"/>
<evidence type="ECO:0000256" key="3">
    <source>
        <dbReference type="ARBA" id="ARBA00022801"/>
    </source>
</evidence>
<dbReference type="Pfam" id="PF00006">
    <property type="entry name" value="ATP-synt_ab"/>
    <property type="match status" value="1"/>
</dbReference>
<dbReference type="FunFam" id="3.40.50.300:FF:000072">
    <property type="entry name" value="Transcription termination factor Rho"/>
    <property type="match status" value="1"/>
</dbReference>
<dbReference type="SMART" id="SM00382">
    <property type="entry name" value="AAA"/>
    <property type="match status" value="1"/>
</dbReference>
<evidence type="ECO:0000256" key="2">
    <source>
        <dbReference type="ARBA" id="ARBA00022741"/>
    </source>
</evidence>
<evidence type="ECO:0000256" key="9">
    <source>
        <dbReference type="HAMAP-Rule" id="MF_01884"/>
    </source>
</evidence>
<dbReference type="SUPFAM" id="SSF68912">
    <property type="entry name" value="Rho N-terminal domain-like"/>
    <property type="match status" value="1"/>
</dbReference>
<dbReference type="Proteomes" id="UP000036513">
    <property type="component" value="Unassembled WGS sequence"/>
</dbReference>
<dbReference type="GO" id="GO:0004386">
    <property type="term" value="F:helicase activity"/>
    <property type="evidence" value="ECO:0007669"/>
    <property type="project" value="UniProtKB-UniRule"/>
</dbReference>
<dbReference type="PANTHER" id="PTHR46425:SF1">
    <property type="entry name" value="TRANSCRIPTION TERMINATION FACTOR RHO"/>
    <property type="match status" value="1"/>
</dbReference>
<feature type="compositionally biased region" description="Gly residues" evidence="12">
    <location>
        <begin position="184"/>
        <end position="205"/>
    </location>
</feature>
<keyword evidence="3 9" id="KW-0378">Hydrolase</keyword>
<evidence type="ECO:0000259" key="13">
    <source>
        <dbReference type="PROSITE" id="PS51856"/>
    </source>
</evidence>
<dbReference type="RefSeq" id="WP_048473428.1">
    <property type="nucleotide sequence ID" value="NZ_JYNL01000069.1"/>
</dbReference>
<dbReference type="InterPro" id="IPR003593">
    <property type="entry name" value="AAA+_ATPase"/>
</dbReference>
<dbReference type="SMART" id="SM00959">
    <property type="entry name" value="Rho_N"/>
    <property type="match status" value="1"/>
</dbReference>
<keyword evidence="1 9" id="KW-0806">Transcription termination</keyword>
<dbReference type="PANTHER" id="PTHR46425">
    <property type="entry name" value="TRANSCRIPTION TERMINATION FACTOR RHO"/>
    <property type="match status" value="1"/>
</dbReference>
<dbReference type="EMBL" id="JYNL01000069">
    <property type="protein sequence ID" value="KMO67099.1"/>
    <property type="molecule type" value="Genomic_DNA"/>
</dbReference>
<sequence>MTDTDLITAGDSADSDALPTAVATDTPSAPAAAPARRGALTSLVLPELRAMAKEIGVEGASGMRKSELIAAIRERRGEKNGGAPAAESAPSQQAPVADAAAEQAPAAPPRRERRSASREQGGPAAADQPKGAADQPKGQDDARPEAAEKAADTAERKTDQGRSQNRQDNQGRQDQSEKTDRGQNDGGGRNQNDGGGRNQNEGGGRQNDRGQNEGGGRQNDRGQNDGGGRQNDRNQNDAQRGGGDNDDDDSRQGRRGRRFRDRRRRERGGEGGGGNDRDTELREDDVVQPVAGILDVLDNYAFVRTSGYLAGPNDVYVSMNMVRKNGLRRGDAVTGAVRVPKDGDGGGQNARQKFNPLVRLDSVNGKPVEEARNRPEFTKLTPLYPNQRLRLETSGDKLTTRVIDLIMPIGKGQRALIVSPPKAGKTTIMQDIANAITRNNPECHLMVVLVDERPEEVTDMQRSVKGEVIASTFDRPPSDHTQAAELAIERAKRLVEQGKDVVVLLDSITRLGRAYNNASPASGRILSGGVDSTALYPPKRFLGAARNIEEGGSLTIIATAMVETGSTGDTVIFEEFKGTGNAELKLDRKIAERRVFPAVDVNPSGTRKDELLLSTDEFAVVHKLRRVLSGLDPHQAIDLLMSQLRKTKNNYEFLVQVSKNTPGGNDHD</sequence>